<sequence>MEVRGEVESEVYTPTREQGESEVHTPVSEVTSPGDEWGDVDGELGVSSPASPVSVVTPVSASSPSHFDLTDEVDDWDSVNTSDVTLGGNSEEQSAPTSAFDISEEVDDWDASPAPVSTPEVNSAPVVVTPVKPAKAVQKPVQSRREDHALAPTTKPTKPADARTTSAKKATIKKPAAPKEAGRKSPTKADIAVLHALSRMRIASVQHVVQMLSNSGYANLPEDHEHYIPLEPEKIRRRLGELSRGKTPYVNARYMSQGAQMLPMVYSVTKLGQKIADPAAAPHLTPFPINASKTGTSMGGLLITASYIAGFDAREALFIHESSIKRAIKAQPDSDFIPNWSPEMHPWAEAHELAVLVDGSVKPHEPDLVMLGIEDDGNGGVTHPVYEYIEIETSIKSEQEYVNLFRAYKAKGVDIRYLVHNTTLPGSNSREEIENIYNRLVKAAEYVWGKPIYAISGVNIDVVPDAWKTTRPLDAKRQ</sequence>
<dbReference type="EMBL" id="BAABRR010000003">
    <property type="protein sequence ID" value="GAA5518402.1"/>
    <property type="molecule type" value="Genomic_DNA"/>
</dbReference>
<evidence type="ECO:0000313" key="3">
    <source>
        <dbReference type="Proteomes" id="UP001426770"/>
    </source>
</evidence>
<protein>
    <submittedName>
        <fullName evidence="2">Uncharacterized protein</fullName>
    </submittedName>
</protein>
<evidence type="ECO:0000313" key="2">
    <source>
        <dbReference type="EMBL" id="GAA5518402.1"/>
    </source>
</evidence>
<organism evidence="2 3">
    <name type="scientific">Demequina sediminis</name>
    <dbReference type="NCBI Taxonomy" id="1930058"/>
    <lineage>
        <taxon>Bacteria</taxon>
        <taxon>Bacillati</taxon>
        <taxon>Actinomycetota</taxon>
        <taxon>Actinomycetes</taxon>
        <taxon>Micrococcales</taxon>
        <taxon>Demequinaceae</taxon>
        <taxon>Demequina</taxon>
    </lineage>
</organism>
<feature type="compositionally biased region" description="Low complexity" evidence="1">
    <location>
        <begin position="46"/>
        <end position="65"/>
    </location>
</feature>
<dbReference type="Proteomes" id="UP001426770">
    <property type="component" value="Unassembled WGS sequence"/>
</dbReference>
<comment type="caution">
    <text evidence="2">The sequence shown here is derived from an EMBL/GenBank/DDBJ whole genome shotgun (WGS) entry which is preliminary data.</text>
</comment>
<name>A0ABP9WEZ0_9MICO</name>
<feature type="region of interest" description="Disordered" evidence="1">
    <location>
        <begin position="1"/>
        <end position="121"/>
    </location>
</feature>
<proteinExistence type="predicted"/>
<evidence type="ECO:0000256" key="1">
    <source>
        <dbReference type="SAM" id="MobiDB-lite"/>
    </source>
</evidence>
<feature type="region of interest" description="Disordered" evidence="1">
    <location>
        <begin position="133"/>
        <end position="187"/>
    </location>
</feature>
<gene>
    <name evidence="2" type="ORF">Lsed01_00828</name>
</gene>
<dbReference type="RefSeq" id="WP_345378718.1">
    <property type="nucleotide sequence ID" value="NZ_BAABRR010000003.1"/>
</dbReference>
<reference evidence="2 3" key="1">
    <citation type="submission" date="2024-02" db="EMBL/GenBank/DDBJ databases">
        <title>Lysinimicrobium sediminis NBRC 112286.</title>
        <authorList>
            <person name="Ichikawa N."/>
            <person name="Katano-Makiyama Y."/>
            <person name="Hidaka K."/>
        </authorList>
    </citation>
    <scope>NUCLEOTIDE SEQUENCE [LARGE SCALE GENOMIC DNA]</scope>
    <source>
        <strain evidence="2 3">NBRC 112286</strain>
    </source>
</reference>
<feature type="compositionally biased region" description="Low complexity" evidence="1">
    <location>
        <begin position="167"/>
        <end position="179"/>
    </location>
</feature>
<feature type="compositionally biased region" description="Polar residues" evidence="1">
    <location>
        <begin position="78"/>
        <end position="97"/>
    </location>
</feature>
<keyword evidence="3" id="KW-1185">Reference proteome</keyword>
<accession>A0ABP9WEZ0</accession>